<organism evidence="3 4">
    <name type="scientific">Thalassomonas actiniarum</name>
    <dbReference type="NCBI Taxonomy" id="485447"/>
    <lineage>
        <taxon>Bacteria</taxon>
        <taxon>Pseudomonadati</taxon>
        <taxon>Pseudomonadota</taxon>
        <taxon>Gammaproteobacteria</taxon>
        <taxon>Alteromonadales</taxon>
        <taxon>Colwelliaceae</taxon>
        <taxon>Thalassomonas</taxon>
    </lineage>
</organism>
<dbReference type="Gene3D" id="2.60.120.10">
    <property type="entry name" value="Jelly Rolls"/>
    <property type="match status" value="1"/>
</dbReference>
<proteinExistence type="predicted"/>
<dbReference type="RefSeq" id="WP_044835715.1">
    <property type="nucleotide sequence ID" value="NZ_CP059736.1"/>
</dbReference>
<sequence>MKKLICLLYLLSTSLLAHESQKDIQVEVLTKGSLSWDGQTLPHYPSGQPEISILKITIAPDTRLPLHQHSVINAGVLLKGELTVITEKGETLLLKTGDPIVEVTGKWHYGVNQGNSPAEIMVFYAGIQGMANTIIQNTGIEK</sequence>
<dbReference type="Proteomes" id="UP000032568">
    <property type="component" value="Chromosome pTact"/>
</dbReference>
<evidence type="ECO:0000256" key="1">
    <source>
        <dbReference type="SAM" id="SignalP"/>
    </source>
</evidence>
<feature type="domain" description="Cupin type-2" evidence="2">
    <location>
        <begin position="56"/>
        <end position="123"/>
    </location>
</feature>
<dbReference type="InterPro" id="IPR011051">
    <property type="entry name" value="RmlC_Cupin_sf"/>
</dbReference>
<dbReference type="EMBL" id="CP059736">
    <property type="protein sequence ID" value="WDE02700.1"/>
    <property type="molecule type" value="Genomic_DNA"/>
</dbReference>
<feature type="signal peptide" evidence="1">
    <location>
        <begin position="1"/>
        <end position="17"/>
    </location>
</feature>
<dbReference type="Pfam" id="PF07883">
    <property type="entry name" value="Cupin_2"/>
    <property type="match status" value="1"/>
</dbReference>
<evidence type="ECO:0000313" key="3">
    <source>
        <dbReference type="EMBL" id="WDE02700.1"/>
    </source>
</evidence>
<dbReference type="AlphaFoldDB" id="A0AAF0C718"/>
<reference evidence="3 4" key="1">
    <citation type="journal article" date="2015" name="Genome Announc.">
        <title>Draft Genome Sequences of Marine Isolates of Thalassomonas viridans and Thalassomonas actiniarum.</title>
        <authorList>
            <person name="Olonade I."/>
            <person name="van Zyl L.J."/>
            <person name="Trindade M."/>
        </authorList>
    </citation>
    <scope>NUCLEOTIDE SEQUENCE [LARGE SCALE GENOMIC DNA]</scope>
    <source>
        <strain evidence="3 4">A5K-106</strain>
    </source>
</reference>
<evidence type="ECO:0000313" key="4">
    <source>
        <dbReference type="Proteomes" id="UP000032568"/>
    </source>
</evidence>
<reference evidence="3 4" key="2">
    <citation type="journal article" date="2022" name="Mar. Drugs">
        <title>Bioassay-Guided Fractionation Leads to the Detection of Cholic Acid Generated by the Rare Thalassomonas sp.</title>
        <authorList>
            <person name="Pheiffer F."/>
            <person name="Schneider Y.K."/>
            <person name="Hansen E.H."/>
            <person name="Andersen J.H."/>
            <person name="Isaksson J."/>
            <person name="Busche T."/>
            <person name="R C."/>
            <person name="Kalinowski J."/>
            <person name="Zyl L.V."/>
            <person name="Trindade M."/>
        </authorList>
    </citation>
    <scope>NUCLEOTIDE SEQUENCE [LARGE SCALE GENOMIC DNA]</scope>
    <source>
        <strain evidence="3 4">A5K-106</strain>
    </source>
</reference>
<name>A0AAF0C718_9GAMM</name>
<feature type="chain" id="PRO_5042130907" evidence="1">
    <location>
        <begin position="18"/>
        <end position="142"/>
    </location>
</feature>
<dbReference type="InterPro" id="IPR014710">
    <property type="entry name" value="RmlC-like_jellyroll"/>
</dbReference>
<keyword evidence="4" id="KW-1185">Reference proteome</keyword>
<dbReference type="KEGG" id="tact:SG35_030335"/>
<dbReference type="InterPro" id="IPR013096">
    <property type="entry name" value="Cupin_2"/>
</dbReference>
<evidence type="ECO:0000259" key="2">
    <source>
        <dbReference type="Pfam" id="PF07883"/>
    </source>
</evidence>
<dbReference type="CDD" id="cd02236">
    <property type="entry name" value="cupin_CV2614-like"/>
    <property type="match status" value="1"/>
</dbReference>
<accession>A0AAF0C718</accession>
<dbReference type="PANTHER" id="PTHR36156:SF2">
    <property type="entry name" value="CUPIN TYPE-2 DOMAIN-CONTAINING PROTEIN"/>
    <property type="match status" value="1"/>
</dbReference>
<protein>
    <submittedName>
        <fullName evidence="3">Cupin domain-containing protein</fullName>
    </submittedName>
</protein>
<dbReference type="PANTHER" id="PTHR36156">
    <property type="entry name" value="SLR2101 PROTEIN"/>
    <property type="match status" value="1"/>
</dbReference>
<dbReference type="SUPFAM" id="SSF51182">
    <property type="entry name" value="RmlC-like cupins"/>
    <property type="match status" value="1"/>
</dbReference>
<dbReference type="InterPro" id="IPR047142">
    <property type="entry name" value="OryJ/VirC-like"/>
</dbReference>
<keyword evidence="1" id="KW-0732">Signal</keyword>
<gene>
    <name evidence="3" type="ORF">SG35_030335</name>
</gene>